<evidence type="ECO:0000313" key="11">
    <source>
        <dbReference type="EMBL" id="RVW29664.1"/>
    </source>
</evidence>
<dbReference type="SMART" id="SM00054">
    <property type="entry name" value="EFh"/>
    <property type="match status" value="2"/>
</dbReference>
<dbReference type="InterPro" id="IPR004837">
    <property type="entry name" value="NaCa_Exmemb"/>
</dbReference>
<dbReference type="CDD" id="cd00051">
    <property type="entry name" value="EFh"/>
    <property type="match status" value="1"/>
</dbReference>
<sequence length="580" mass="64507">MVRAAYILFLPLLVAFSGGSRSVPEKLNLVTDGMKNVTQSPIIGLELSASTVTCEPTYGFLPCTTVVWGELFLIVVYEFLLSLGEQYVSAGSDLFFQIFGTGIFGASLFHILGSIPEVAMILVTGLSGSTDTAESMATMSMAMLAGSAVMQLTVIWGSCVFFGNYDISDSSTSSALENNKKPFSLTGYGVRTDDATRYTARIMILSMIPFLILQLAKLINSSSGIRVVILISLLVTLVFLFLYCFYQVFQPWIQERRLAYVLRNFVKNNLVASLLTAAGEPDESRIREVFHEIDQNKDASISDAELRAFLLGIKLEEAGLRNEDFVEKVMEDFDASGNAQIDETEFHRGISKWLYEANHPDNNQYDERPKLFSRSAQSEEQQSLLAKKAKQQSQTAQNSWFNYFKAAFLLIIGTAVMSLLAQPLIQTINEFSSAVNIPSFIISYVIIPVAMSYRETLGAIKSARLKTKQAISLTFSECSCKNDKKLIAHLPFETVFLQIYNAVFMNNMMGLAMFLLLVYIRDLSWDVSAEILVVLIICTLMGLLTSCSTKFPIWTAIIAYLMYPISLGLLYVLTEVLGWS</sequence>
<feature type="domain" description="EF-hand" evidence="10">
    <location>
        <begin position="321"/>
        <end position="356"/>
    </location>
</feature>
<evidence type="ECO:0000256" key="4">
    <source>
        <dbReference type="ARBA" id="ARBA00022692"/>
    </source>
</evidence>
<dbReference type="GO" id="GO:0012505">
    <property type="term" value="C:endomembrane system"/>
    <property type="evidence" value="ECO:0007669"/>
    <property type="project" value="UniProtKB-SubCell"/>
</dbReference>
<evidence type="ECO:0000256" key="5">
    <source>
        <dbReference type="ARBA" id="ARBA00022989"/>
    </source>
</evidence>
<evidence type="ECO:0000256" key="7">
    <source>
        <dbReference type="ARBA" id="ARBA00023136"/>
    </source>
</evidence>
<dbReference type="Pfam" id="PF01699">
    <property type="entry name" value="Na_Ca_ex"/>
    <property type="match status" value="1"/>
</dbReference>
<evidence type="ECO:0000259" key="10">
    <source>
        <dbReference type="PROSITE" id="PS50222"/>
    </source>
</evidence>
<proteinExistence type="predicted"/>
<dbReference type="GO" id="GO:0015368">
    <property type="term" value="F:calcium:monoatomic cation antiporter activity"/>
    <property type="evidence" value="ECO:0007669"/>
    <property type="project" value="UniProtKB-ARBA"/>
</dbReference>
<keyword evidence="7 8" id="KW-0472">Membrane</keyword>
<dbReference type="SUPFAM" id="SSF47473">
    <property type="entry name" value="EF-hand"/>
    <property type="match status" value="1"/>
</dbReference>
<dbReference type="GO" id="GO:0005509">
    <property type="term" value="F:calcium ion binding"/>
    <property type="evidence" value="ECO:0007669"/>
    <property type="project" value="InterPro"/>
</dbReference>
<keyword evidence="9" id="KW-0732">Signal</keyword>
<feature type="transmembrane region" description="Helical" evidence="8">
    <location>
        <begin position="94"/>
        <end position="115"/>
    </location>
</feature>
<evidence type="ECO:0000256" key="9">
    <source>
        <dbReference type="SAM" id="SignalP"/>
    </source>
</evidence>
<dbReference type="Gene3D" id="1.10.238.10">
    <property type="entry name" value="EF-hand"/>
    <property type="match status" value="1"/>
</dbReference>
<feature type="transmembrane region" description="Helical" evidence="8">
    <location>
        <begin position="198"/>
        <end position="219"/>
    </location>
</feature>
<dbReference type="PANTHER" id="PTHR31503:SF80">
    <property type="entry name" value="EF-HAND DOMAIN-CONTAINING PROTEIN"/>
    <property type="match status" value="1"/>
</dbReference>
<feature type="domain" description="EF-hand" evidence="10">
    <location>
        <begin position="281"/>
        <end position="316"/>
    </location>
</feature>
<comment type="caution">
    <text evidence="11">The sequence shown here is derived from an EMBL/GenBank/DDBJ whole genome shotgun (WGS) entry which is preliminary data.</text>
</comment>
<feature type="transmembrane region" description="Helical" evidence="8">
    <location>
        <begin position="433"/>
        <end position="453"/>
    </location>
</feature>
<comment type="subcellular location">
    <subcellularLocation>
        <location evidence="1">Endomembrane system</location>
        <topology evidence="1">Multi-pass membrane protein</topology>
    </subcellularLocation>
</comment>
<keyword evidence="5 8" id="KW-1133">Transmembrane helix</keyword>
<gene>
    <name evidence="11" type="primary">NCL2_4</name>
    <name evidence="11" type="ORF">CK203_098333</name>
</gene>
<evidence type="ECO:0000256" key="6">
    <source>
        <dbReference type="ARBA" id="ARBA00023065"/>
    </source>
</evidence>
<dbReference type="AlphaFoldDB" id="A0A438D2I6"/>
<keyword evidence="4 8" id="KW-0812">Transmembrane</keyword>
<dbReference type="Proteomes" id="UP000288805">
    <property type="component" value="Unassembled WGS sequence"/>
</dbReference>
<feature type="transmembrane region" description="Helical" evidence="8">
    <location>
        <begin position="135"/>
        <end position="162"/>
    </location>
</feature>
<evidence type="ECO:0000313" key="12">
    <source>
        <dbReference type="Proteomes" id="UP000288805"/>
    </source>
</evidence>
<evidence type="ECO:0000256" key="8">
    <source>
        <dbReference type="SAM" id="Phobius"/>
    </source>
</evidence>
<feature type="transmembrane region" description="Helical" evidence="8">
    <location>
        <begin position="527"/>
        <end position="544"/>
    </location>
</feature>
<dbReference type="Pfam" id="PF13499">
    <property type="entry name" value="EF-hand_7"/>
    <property type="match status" value="1"/>
</dbReference>
<dbReference type="PANTHER" id="PTHR31503">
    <property type="entry name" value="VACUOLAR CALCIUM ION TRANSPORTER"/>
    <property type="match status" value="1"/>
</dbReference>
<keyword evidence="6" id="KW-0406">Ion transport</keyword>
<evidence type="ECO:0000256" key="3">
    <source>
        <dbReference type="ARBA" id="ARBA00022449"/>
    </source>
</evidence>
<keyword evidence="3" id="KW-0050">Antiport</keyword>
<dbReference type="InterPro" id="IPR004713">
    <property type="entry name" value="CaH_exchang"/>
</dbReference>
<evidence type="ECO:0000256" key="2">
    <source>
        <dbReference type="ARBA" id="ARBA00022448"/>
    </source>
</evidence>
<feature type="signal peptide" evidence="9">
    <location>
        <begin position="1"/>
        <end position="22"/>
    </location>
</feature>
<name>A0A438D2I6_VITVI</name>
<evidence type="ECO:0000256" key="1">
    <source>
        <dbReference type="ARBA" id="ARBA00004127"/>
    </source>
</evidence>
<protein>
    <submittedName>
        <fullName evidence="11">Sodium/calcium exchanger NCL2</fullName>
    </submittedName>
</protein>
<dbReference type="EMBL" id="QGNW01001834">
    <property type="protein sequence ID" value="RVW29664.1"/>
    <property type="molecule type" value="Genomic_DNA"/>
</dbReference>
<feature type="transmembrane region" description="Helical" evidence="8">
    <location>
        <begin position="551"/>
        <end position="573"/>
    </location>
</feature>
<feature type="transmembrane region" description="Helical" evidence="8">
    <location>
        <begin position="225"/>
        <end position="246"/>
    </location>
</feature>
<feature type="chain" id="PRO_5019117692" evidence="9">
    <location>
        <begin position="23"/>
        <end position="580"/>
    </location>
</feature>
<dbReference type="InterPro" id="IPR011992">
    <property type="entry name" value="EF-hand-dom_pair"/>
</dbReference>
<reference evidence="11 12" key="1">
    <citation type="journal article" date="2018" name="PLoS Genet.">
        <title>Population sequencing reveals clonal diversity and ancestral inbreeding in the grapevine cultivar Chardonnay.</title>
        <authorList>
            <person name="Roach M.J."/>
            <person name="Johnson D.L."/>
            <person name="Bohlmann J."/>
            <person name="van Vuuren H.J."/>
            <person name="Jones S.J."/>
            <person name="Pretorius I.S."/>
            <person name="Schmidt S.A."/>
            <person name="Borneman A.R."/>
        </authorList>
    </citation>
    <scope>NUCLEOTIDE SEQUENCE [LARGE SCALE GENOMIC DNA]</scope>
    <source>
        <strain evidence="12">cv. Chardonnay</strain>
        <tissue evidence="11">Leaf</tissue>
    </source>
</reference>
<dbReference type="PROSITE" id="PS50222">
    <property type="entry name" value="EF_HAND_2"/>
    <property type="match status" value="2"/>
</dbReference>
<keyword evidence="2" id="KW-0813">Transport</keyword>
<feature type="transmembrane region" description="Helical" evidence="8">
    <location>
        <begin position="400"/>
        <end position="421"/>
    </location>
</feature>
<organism evidence="11 12">
    <name type="scientific">Vitis vinifera</name>
    <name type="common">Grape</name>
    <dbReference type="NCBI Taxonomy" id="29760"/>
    <lineage>
        <taxon>Eukaryota</taxon>
        <taxon>Viridiplantae</taxon>
        <taxon>Streptophyta</taxon>
        <taxon>Embryophyta</taxon>
        <taxon>Tracheophyta</taxon>
        <taxon>Spermatophyta</taxon>
        <taxon>Magnoliopsida</taxon>
        <taxon>eudicotyledons</taxon>
        <taxon>Gunneridae</taxon>
        <taxon>Pentapetalae</taxon>
        <taxon>rosids</taxon>
        <taxon>Vitales</taxon>
        <taxon>Vitaceae</taxon>
        <taxon>Viteae</taxon>
        <taxon>Vitis</taxon>
    </lineage>
</organism>
<feature type="transmembrane region" description="Helical" evidence="8">
    <location>
        <begin position="499"/>
        <end position="521"/>
    </location>
</feature>
<accession>A0A438D2I6</accession>
<dbReference type="InterPro" id="IPR002048">
    <property type="entry name" value="EF_hand_dom"/>
</dbReference>
<dbReference type="GO" id="GO:0016020">
    <property type="term" value="C:membrane"/>
    <property type="evidence" value="ECO:0007669"/>
    <property type="project" value="InterPro"/>
</dbReference>
<feature type="transmembrane region" description="Helical" evidence="8">
    <location>
        <begin position="58"/>
        <end position="82"/>
    </location>
</feature>